<dbReference type="InterPro" id="IPR036390">
    <property type="entry name" value="WH_DNA-bd_sf"/>
</dbReference>
<evidence type="ECO:0000313" key="2">
    <source>
        <dbReference type="Proteomes" id="UP000288293"/>
    </source>
</evidence>
<dbReference type="AlphaFoldDB" id="A0A432W3H0"/>
<accession>A0A432W3H0</accession>
<dbReference type="Pfam" id="PF13412">
    <property type="entry name" value="HTH_24"/>
    <property type="match status" value="1"/>
</dbReference>
<dbReference type="InterPro" id="IPR036388">
    <property type="entry name" value="WH-like_DNA-bd_sf"/>
</dbReference>
<gene>
    <name evidence="1" type="ORF">CWE09_12250</name>
</gene>
<protein>
    <submittedName>
        <fullName evidence="1">Uncharacterized protein</fullName>
    </submittedName>
</protein>
<dbReference type="RefSeq" id="WP_126804335.1">
    <property type="nucleotide sequence ID" value="NZ_PIPL01000003.1"/>
</dbReference>
<dbReference type="Proteomes" id="UP000288293">
    <property type="component" value="Unassembled WGS sequence"/>
</dbReference>
<dbReference type="InterPro" id="IPR011991">
    <property type="entry name" value="ArsR-like_HTH"/>
</dbReference>
<name>A0A432W3H0_9GAMM</name>
<proteinExistence type="predicted"/>
<reference evidence="1 2" key="1">
    <citation type="journal article" date="2011" name="Front. Microbiol.">
        <title>Genomic signatures of strain selection and enhancement in Bacillus atrophaeus var. globigii, a historical biowarfare simulant.</title>
        <authorList>
            <person name="Gibbons H.S."/>
            <person name="Broomall S.M."/>
            <person name="McNew L.A."/>
            <person name="Daligault H."/>
            <person name="Chapman C."/>
            <person name="Bruce D."/>
            <person name="Karavis M."/>
            <person name="Krepps M."/>
            <person name="McGregor P.A."/>
            <person name="Hong C."/>
            <person name="Park K.H."/>
            <person name="Akmal A."/>
            <person name="Feldman A."/>
            <person name="Lin J.S."/>
            <person name="Chang W.E."/>
            <person name="Higgs B.W."/>
            <person name="Demirev P."/>
            <person name="Lindquist J."/>
            <person name="Liem A."/>
            <person name="Fochler E."/>
            <person name="Read T.D."/>
            <person name="Tapia R."/>
            <person name="Johnson S."/>
            <person name="Bishop-Lilly K.A."/>
            <person name="Detter C."/>
            <person name="Han C."/>
            <person name="Sozhamannan S."/>
            <person name="Rosenzweig C.N."/>
            <person name="Skowronski E.W."/>
        </authorList>
    </citation>
    <scope>NUCLEOTIDE SEQUENCE [LARGE SCALE GENOMIC DNA]</scope>
    <source>
        <strain evidence="1 2">MLST1</strain>
    </source>
</reference>
<dbReference type="GO" id="GO:0006355">
    <property type="term" value="P:regulation of DNA-templated transcription"/>
    <property type="evidence" value="ECO:0007669"/>
    <property type="project" value="UniProtKB-ARBA"/>
</dbReference>
<sequence length="131" mass="14652">MSDAESNIISILQTGPASSADLAQRLNLDTSTVTRRLSAMGAQVIRAGKGRSTRWYLSRALPLLAGQSRADDSVFPIYRVNPDGSMTKIANLHVVYPQDAFLVEFFRVNSTGQTKTEWHFYESLPWWLADM</sequence>
<dbReference type="EMBL" id="PIPL01000003">
    <property type="protein sequence ID" value="RUO23915.1"/>
    <property type="molecule type" value="Genomic_DNA"/>
</dbReference>
<keyword evidence="2" id="KW-1185">Reference proteome</keyword>
<dbReference type="Gene3D" id="1.10.10.10">
    <property type="entry name" value="Winged helix-like DNA-binding domain superfamily/Winged helix DNA-binding domain"/>
    <property type="match status" value="1"/>
</dbReference>
<evidence type="ECO:0000313" key="1">
    <source>
        <dbReference type="EMBL" id="RUO23915.1"/>
    </source>
</evidence>
<organism evidence="1 2">
    <name type="scientific">Aliidiomarina minuta</name>
    <dbReference type="NCBI Taxonomy" id="880057"/>
    <lineage>
        <taxon>Bacteria</taxon>
        <taxon>Pseudomonadati</taxon>
        <taxon>Pseudomonadota</taxon>
        <taxon>Gammaproteobacteria</taxon>
        <taxon>Alteromonadales</taxon>
        <taxon>Idiomarinaceae</taxon>
        <taxon>Aliidiomarina</taxon>
    </lineage>
</organism>
<comment type="caution">
    <text evidence="1">The sequence shown here is derived from an EMBL/GenBank/DDBJ whole genome shotgun (WGS) entry which is preliminary data.</text>
</comment>
<dbReference type="CDD" id="cd00090">
    <property type="entry name" value="HTH_ARSR"/>
    <property type="match status" value="1"/>
</dbReference>
<dbReference type="SUPFAM" id="SSF46785">
    <property type="entry name" value="Winged helix' DNA-binding domain"/>
    <property type="match status" value="1"/>
</dbReference>